<feature type="domain" description="RanBP2-type" evidence="8">
    <location>
        <begin position="132"/>
        <end position="161"/>
    </location>
</feature>
<evidence type="ECO:0000256" key="4">
    <source>
        <dbReference type="ARBA" id="ARBA00022833"/>
    </source>
</evidence>
<dbReference type="Proteomes" id="UP001162131">
    <property type="component" value="Unassembled WGS sequence"/>
</dbReference>
<sequence length="165" mass="18988">MSNPNYPAGLKRHVQGDWNCVKCSNLNFSFRFTCNRCEASKPGVADTLFNSALFLLLDENETEIFKQNSDKGSENKDPTSDFGFLKQPVKIQPFTQMVTNMEPRIIENNKVVRDKKQVENILSEVKRPNTGRSGDWVCLQCKNLNFAFRNQCNKCSKYKTTYIEL</sequence>
<dbReference type="PROSITE" id="PS50199">
    <property type="entry name" value="ZF_RANBP2_2"/>
    <property type="match status" value="2"/>
</dbReference>
<dbReference type="GO" id="GO:0008270">
    <property type="term" value="F:zinc ion binding"/>
    <property type="evidence" value="ECO:0007669"/>
    <property type="project" value="UniProtKB-KW"/>
</dbReference>
<keyword evidence="3 7" id="KW-0863">Zinc-finger</keyword>
<dbReference type="EMBL" id="CAJZBQ010000054">
    <property type="protein sequence ID" value="CAG9332226.1"/>
    <property type="molecule type" value="Genomic_DNA"/>
</dbReference>
<evidence type="ECO:0000259" key="8">
    <source>
        <dbReference type="PROSITE" id="PS50199"/>
    </source>
</evidence>
<comment type="subcellular location">
    <subcellularLocation>
        <location evidence="1">Nucleus</location>
    </subcellularLocation>
</comment>
<evidence type="ECO:0000256" key="6">
    <source>
        <dbReference type="ARBA" id="ARBA00023242"/>
    </source>
</evidence>
<evidence type="ECO:0000256" key="5">
    <source>
        <dbReference type="ARBA" id="ARBA00022884"/>
    </source>
</evidence>
<evidence type="ECO:0000256" key="2">
    <source>
        <dbReference type="ARBA" id="ARBA00022723"/>
    </source>
</evidence>
<dbReference type="InterPro" id="IPR001876">
    <property type="entry name" value="Znf_RanBP2"/>
</dbReference>
<dbReference type="GO" id="GO:0003723">
    <property type="term" value="F:RNA binding"/>
    <property type="evidence" value="ECO:0007669"/>
    <property type="project" value="UniProtKB-KW"/>
</dbReference>
<proteinExistence type="predicted"/>
<keyword evidence="5" id="KW-0694">RNA-binding</keyword>
<dbReference type="AlphaFoldDB" id="A0AAU9K4X3"/>
<dbReference type="GO" id="GO:0006355">
    <property type="term" value="P:regulation of DNA-templated transcription"/>
    <property type="evidence" value="ECO:0007669"/>
    <property type="project" value="InterPro"/>
</dbReference>
<name>A0AAU9K4X3_9CILI</name>
<keyword evidence="2" id="KW-0479">Metal-binding</keyword>
<dbReference type="SUPFAM" id="SSF90209">
    <property type="entry name" value="Ran binding protein zinc finger-like"/>
    <property type="match status" value="2"/>
</dbReference>
<dbReference type="Gene3D" id="4.10.1060.10">
    <property type="entry name" value="Zinc finger, RanBP2-type"/>
    <property type="match status" value="2"/>
</dbReference>
<dbReference type="InterPro" id="IPR036443">
    <property type="entry name" value="Znf_RanBP2_sf"/>
</dbReference>
<dbReference type="PANTHER" id="PTHR23238">
    <property type="entry name" value="RNA BINDING PROTEIN"/>
    <property type="match status" value="1"/>
</dbReference>
<evidence type="ECO:0000256" key="3">
    <source>
        <dbReference type="ARBA" id="ARBA00022771"/>
    </source>
</evidence>
<evidence type="ECO:0000313" key="9">
    <source>
        <dbReference type="EMBL" id="CAG9332226.1"/>
    </source>
</evidence>
<protein>
    <recommendedName>
        <fullName evidence="8">RanBP2-type domain-containing protein</fullName>
    </recommendedName>
</protein>
<dbReference type="InterPro" id="IPR034870">
    <property type="entry name" value="TET_fam"/>
</dbReference>
<dbReference type="Pfam" id="PF00641">
    <property type="entry name" value="Zn_ribbon_RanBP"/>
    <property type="match status" value="1"/>
</dbReference>
<reference evidence="9" key="1">
    <citation type="submission" date="2021-09" db="EMBL/GenBank/DDBJ databases">
        <authorList>
            <consortium name="AG Swart"/>
            <person name="Singh M."/>
            <person name="Singh A."/>
            <person name="Seah K."/>
            <person name="Emmerich C."/>
        </authorList>
    </citation>
    <scope>NUCLEOTIDE SEQUENCE</scope>
    <source>
        <strain evidence="9">ATCC30299</strain>
    </source>
</reference>
<gene>
    <name evidence="9" type="ORF">BSTOLATCC_MIC55678</name>
</gene>
<evidence type="ECO:0000313" key="10">
    <source>
        <dbReference type="Proteomes" id="UP001162131"/>
    </source>
</evidence>
<dbReference type="PROSITE" id="PS01358">
    <property type="entry name" value="ZF_RANBP2_1"/>
    <property type="match status" value="2"/>
</dbReference>
<accession>A0AAU9K4X3</accession>
<comment type="caution">
    <text evidence="9">The sequence shown here is derived from an EMBL/GenBank/DDBJ whole genome shotgun (WGS) entry which is preliminary data.</text>
</comment>
<evidence type="ECO:0000256" key="7">
    <source>
        <dbReference type="PROSITE-ProRule" id="PRU00322"/>
    </source>
</evidence>
<dbReference type="SMART" id="SM00547">
    <property type="entry name" value="ZnF_RBZ"/>
    <property type="match status" value="2"/>
</dbReference>
<feature type="domain" description="RanBP2-type" evidence="8">
    <location>
        <begin position="14"/>
        <end position="43"/>
    </location>
</feature>
<organism evidence="9 10">
    <name type="scientific">Blepharisma stoltei</name>
    <dbReference type="NCBI Taxonomy" id="1481888"/>
    <lineage>
        <taxon>Eukaryota</taxon>
        <taxon>Sar</taxon>
        <taxon>Alveolata</taxon>
        <taxon>Ciliophora</taxon>
        <taxon>Postciliodesmatophora</taxon>
        <taxon>Heterotrichea</taxon>
        <taxon>Heterotrichida</taxon>
        <taxon>Blepharismidae</taxon>
        <taxon>Blepharisma</taxon>
    </lineage>
</organism>
<keyword evidence="6" id="KW-0539">Nucleus</keyword>
<keyword evidence="4" id="KW-0862">Zinc</keyword>
<evidence type="ECO:0000256" key="1">
    <source>
        <dbReference type="ARBA" id="ARBA00004123"/>
    </source>
</evidence>
<dbReference type="GO" id="GO:0005634">
    <property type="term" value="C:nucleus"/>
    <property type="evidence" value="ECO:0007669"/>
    <property type="project" value="UniProtKB-SubCell"/>
</dbReference>
<keyword evidence="10" id="KW-1185">Reference proteome</keyword>